<evidence type="ECO:0000313" key="1">
    <source>
        <dbReference type="EMBL" id="ETF08342.1"/>
    </source>
</evidence>
<dbReference type="Proteomes" id="UP000024771">
    <property type="component" value="Chromosome"/>
</dbReference>
<protein>
    <recommendedName>
        <fullName evidence="3">Phage gp6-like head-tail connector protein</fullName>
    </recommendedName>
</protein>
<dbReference type="RefSeq" id="WP_024011779.1">
    <property type="nucleotide sequence ID" value="NZ_CM002330.1"/>
</dbReference>
<comment type="caution">
    <text evidence="1">The sequence shown here is derived from an EMBL/GenBank/DDBJ whole genome shotgun (WGS) entry which is preliminary data.</text>
</comment>
<evidence type="ECO:0000313" key="2">
    <source>
        <dbReference type="Proteomes" id="UP000024771"/>
    </source>
</evidence>
<dbReference type="AlphaFoldDB" id="V8R8V0"/>
<dbReference type="InterPro" id="IPR021146">
    <property type="entry name" value="Phage_gp6-like_head-tail"/>
</dbReference>
<evidence type="ECO:0008006" key="3">
    <source>
        <dbReference type="Google" id="ProtNLM"/>
    </source>
</evidence>
<dbReference type="Pfam" id="PF05135">
    <property type="entry name" value="Phage_connect_1"/>
    <property type="match status" value="1"/>
</dbReference>
<dbReference type="HOGENOM" id="CLU_085951_3_0_6"/>
<reference evidence="1 2" key="1">
    <citation type="journal article" date="2014" name="Genome Announc.">
        <title>Draft Genome Sequence of Pseudomonas moraviensis R28-S.</title>
        <authorList>
            <person name="Hunter S.S."/>
            <person name="Yano H."/>
            <person name="Loftie-Eaton W."/>
            <person name="Hughes J."/>
            <person name="De Gelder L."/>
            <person name="Stragier P."/>
            <person name="De Vos P."/>
            <person name="Settles M.L."/>
            <person name="Top E.M."/>
        </authorList>
    </citation>
    <scope>NUCLEOTIDE SEQUENCE [LARGE SCALE GENOMIC DNA]</scope>
    <source>
        <strain evidence="2">R28</strain>
    </source>
</reference>
<organism evidence="1 2">
    <name type="scientific">Pseudomonas moraviensis R28-S</name>
    <dbReference type="NCBI Taxonomy" id="1395516"/>
    <lineage>
        <taxon>Bacteria</taxon>
        <taxon>Pseudomonadati</taxon>
        <taxon>Pseudomonadota</taxon>
        <taxon>Gammaproteobacteria</taxon>
        <taxon>Pseudomonadales</taxon>
        <taxon>Pseudomonadaceae</taxon>
        <taxon>Pseudomonas</taxon>
    </lineage>
</organism>
<accession>V8R8V0</accession>
<dbReference type="Gene3D" id="1.10.3230.30">
    <property type="entry name" value="Phage gp6-like head-tail connector protein"/>
    <property type="match status" value="1"/>
</dbReference>
<gene>
    <name evidence="1" type="ORF">PMO01_04965</name>
</gene>
<dbReference type="eggNOG" id="ENOG5033EQ5">
    <property type="taxonomic scope" value="Bacteria"/>
</dbReference>
<proteinExistence type="predicted"/>
<dbReference type="EMBL" id="AYMZ01000003">
    <property type="protein sequence ID" value="ETF08342.1"/>
    <property type="molecule type" value="Genomic_DNA"/>
</dbReference>
<dbReference type="NCBIfam" id="TIGR01560">
    <property type="entry name" value="put_DNA_pack"/>
    <property type="match status" value="1"/>
</dbReference>
<dbReference type="CDD" id="cd08054">
    <property type="entry name" value="gp6"/>
    <property type="match status" value="1"/>
</dbReference>
<dbReference type="PATRIC" id="fig|1395516.4.peg.1014"/>
<sequence length="113" mass="11802">MSVIDIAVAMQHVRADDADLDHVQLLLDAAEDSVSQYINRAFYADADRLAAAVLEGAAGVDPIVISPSIVAACLLVLGHLYGNREDVVVGTISSALPMGSRSLLAPYRVGLGV</sequence>
<name>V8R8V0_9PSED</name>
<dbReference type="InterPro" id="IPR006450">
    <property type="entry name" value="Phage_HK97_gp6-like"/>
</dbReference>